<dbReference type="Pfam" id="PF00164">
    <property type="entry name" value="Ribosom_S12_S23"/>
    <property type="match status" value="1"/>
</dbReference>
<evidence type="ECO:0000256" key="1">
    <source>
        <dbReference type="ARBA" id="ARBA00005657"/>
    </source>
</evidence>
<dbReference type="InterPro" id="IPR005679">
    <property type="entry name" value="Ribosomal_uS12_bac"/>
</dbReference>
<dbReference type="GO" id="GO:0015935">
    <property type="term" value="C:small ribosomal subunit"/>
    <property type="evidence" value="ECO:0007669"/>
    <property type="project" value="InterPro"/>
</dbReference>
<keyword evidence="3 4" id="KW-0687">Ribonucleoprotein</keyword>
<dbReference type="PANTHER" id="PTHR11652">
    <property type="entry name" value="30S RIBOSOMAL PROTEIN S12 FAMILY MEMBER"/>
    <property type="match status" value="1"/>
</dbReference>
<dbReference type="InterPro" id="IPR006032">
    <property type="entry name" value="Ribosomal_uS12"/>
</dbReference>
<protein>
    <submittedName>
        <fullName evidence="5">Ribosomal protein S12</fullName>
    </submittedName>
</protein>
<dbReference type="AlphaFoldDB" id="T1QDV4"/>
<name>T1QDV4_9EUKA</name>
<dbReference type="GO" id="GO:0006412">
    <property type="term" value="P:translation"/>
    <property type="evidence" value="ECO:0007669"/>
    <property type="project" value="InterPro"/>
</dbReference>
<accession>T1QDV4</accession>
<reference evidence="5" key="1">
    <citation type="journal article" date="2013" name="Protist Genomics">
        <title>The complete mitochondrial genome from an unidentified Phalansterium species.</title>
        <authorList>
            <person name="Pombert J.-F."/>
            <person name="Smirnov A."/>
            <person name="James E.R."/>
            <person name="Janouskovec J."/>
            <person name="Gray M.W."/>
            <person name="Keeling P.J."/>
        </authorList>
    </citation>
    <scope>NUCLEOTIDE SEQUENCE</scope>
    <source>
        <strain evidence="5">UTEX1284</strain>
    </source>
</reference>
<dbReference type="EMBL" id="KC121006">
    <property type="protein sequence ID" value="AFZ64068.1"/>
    <property type="molecule type" value="Genomic_DNA"/>
</dbReference>
<evidence type="ECO:0000256" key="2">
    <source>
        <dbReference type="ARBA" id="ARBA00022980"/>
    </source>
</evidence>
<dbReference type="Gene3D" id="2.40.50.140">
    <property type="entry name" value="Nucleic acid-binding proteins"/>
    <property type="match status" value="1"/>
</dbReference>
<dbReference type="PIRSF" id="PIRSF002133">
    <property type="entry name" value="Ribosomal_S12/S23"/>
    <property type="match status" value="1"/>
</dbReference>
<evidence type="ECO:0000256" key="4">
    <source>
        <dbReference type="RuleBase" id="RU003622"/>
    </source>
</evidence>
<dbReference type="InterPro" id="IPR012340">
    <property type="entry name" value="NA-bd_OB-fold"/>
</dbReference>
<dbReference type="NCBIfam" id="TIGR00981">
    <property type="entry name" value="rpsL_bact"/>
    <property type="match status" value="1"/>
</dbReference>
<dbReference type="GO" id="GO:0003735">
    <property type="term" value="F:structural constituent of ribosome"/>
    <property type="evidence" value="ECO:0007669"/>
    <property type="project" value="InterPro"/>
</dbReference>
<comment type="similarity">
    <text evidence="1 4">Belongs to the universal ribosomal protein uS12 family.</text>
</comment>
<geneLocation type="mitochondrion" evidence="5"/>
<sequence length="135" mass="15460">MTYNQLINNQRRVEKIKKSKSPAMKGKPQHSGIVLKRLIVTPKKPNSAKRKVAKVNLKIQGMRSHNVLAYIPDKMDNIHEHSKVLIRGGRVPDLIGVKYHCIRGKGDFASSNHVIRHQRRSKYSVKNFNRPGKGY</sequence>
<organism evidence="5">
    <name type="scientific">Phalansterium sp. PJK-2012</name>
    <dbReference type="NCBI Taxonomy" id="1267188"/>
    <lineage>
        <taxon>Eukaryota</taxon>
        <taxon>Amoebozoa</taxon>
        <taxon>Evosea</taxon>
        <taxon>Variosea</taxon>
        <taxon>Phalansterium</taxon>
    </lineage>
</organism>
<dbReference type="SUPFAM" id="SSF50249">
    <property type="entry name" value="Nucleic acid-binding proteins"/>
    <property type="match status" value="1"/>
</dbReference>
<evidence type="ECO:0000256" key="3">
    <source>
        <dbReference type="ARBA" id="ARBA00023274"/>
    </source>
</evidence>
<proteinExistence type="inferred from homology"/>
<dbReference type="PROSITE" id="PS00055">
    <property type="entry name" value="RIBOSOMAL_S12"/>
    <property type="match status" value="1"/>
</dbReference>
<evidence type="ECO:0000313" key="5">
    <source>
        <dbReference type="EMBL" id="AFZ64068.1"/>
    </source>
</evidence>
<keyword evidence="2 4" id="KW-0689">Ribosomal protein</keyword>
<dbReference type="PRINTS" id="PR01034">
    <property type="entry name" value="RIBOSOMALS12"/>
</dbReference>
<keyword evidence="5" id="KW-0496">Mitochondrion</keyword>
<gene>
    <name evidence="5" type="primary">rps12</name>
</gene>